<keyword evidence="2" id="KW-1185">Reference proteome</keyword>
<reference evidence="1 2" key="1">
    <citation type="submission" date="2024-06" db="EMBL/GenBank/DDBJ databases">
        <title>The Natural Products Discovery Center: Release of the First 8490 Sequenced Strains for Exploring Actinobacteria Biosynthetic Diversity.</title>
        <authorList>
            <person name="Kalkreuter E."/>
            <person name="Kautsar S.A."/>
            <person name="Yang D."/>
            <person name="Bader C.D."/>
            <person name="Teijaro C.N."/>
            <person name="Fluegel L."/>
            <person name="Davis C.M."/>
            <person name="Simpson J.R."/>
            <person name="Lauterbach L."/>
            <person name="Steele A.D."/>
            <person name="Gui C."/>
            <person name="Meng S."/>
            <person name="Li G."/>
            <person name="Viehrig K."/>
            <person name="Ye F."/>
            <person name="Su P."/>
            <person name="Kiefer A.F."/>
            <person name="Nichols A."/>
            <person name="Cepeda A.J."/>
            <person name="Yan W."/>
            <person name="Fan B."/>
            <person name="Jiang Y."/>
            <person name="Adhikari A."/>
            <person name="Zheng C.-J."/>
            <person name="Schuster L."/>
            <person name="Cowan T.M."/>
            <person name="Smanski M.J."/>
            <person name="Chevrette M.G."/>
            <person name="De Carvalho L.P.S."/>
            <person name="Shen B."/>
        </authorList>
    </citation>
    <scope>NUCLEOTIDE SEQUENCE [LARGE SCALE GENOMIC DNA]</scope>
    <source>
        <strain evidence="1 2">NPDC000234</strain>
    </source>
</reference>
<dbReference type="Pfam" id="PF17645">
    <property type="entry name" value="Amdase"/>
    <property type="match status" value="1"/>
</dbReference>
<evidence type="ECO:0000313" key="1">
    <source>
        <dbReference type="EMBL" id="MER7179421.1"/>
    </source>
</evidence>
<dbReference type="InterPro" id="IPR053714">
    <property type="entry name" value="Iso_Racemase_Enz_sf"/>
</dbReference>
<protein>
    <submittedName>
        <fullName evidence="1">Maleate cis-trans isomerase</fullName>
    </submittedName>
</protein>
<dbReference type="GO" id="GO:0016853">
    <property type="term" value="F:isomerase activity"/>
    <property type="evidence" value="ECO:0007669"/>
    <property type="project" value="UniProtKB-KW"/>
</dbReference>
<dbReference type="Proteomes" id="UP001474181">
    <property type="component" value="Unassembled WGS sequence"/>
</dbReference>
<keyword evidence="1" id="KW-0413">Isomerase</keyword>
<name>A0ABV1WRH7_9ACTN</name>
<dbReference type="PANTHER" id="PTHR40267">
    <property type="entry name" value="BLR3294 PROTEIN"/>
    <property type="match status" value="1"/>
</dbReference>
<sequence length="261" mass="27796">MSSPRWRDDGWQPVARIGVIVPHADVGPESEIGAMLPRGVGLHAARMHFAAMRAGGLMDPTIPHGPVRSFTDPPFADQAAEMLAAAPIDAIGCGFTSSAYKLGADGEAAFIERVEEYTRGIPLASTCASAVIALRALGARKLALVNPPWFDSELDALGQKYFVDQGFEVVHHAPCGLPSSQARITPQGLFSWIGDHVMPSRPDAVFIAGNGMRAVGTIDALEDTHGIPVLAANQVLLWRTLRMAKAPVHVTGYGRLFKVTA</sequence>
<dbReference type="EMBL" id="JBEPEK010000040">
    <property type="protein sequence ID" value="MER7179421.1"/>
    <property type="molecule type" value="Genomic_DNA"/>
</dbReference>
<dbReference type="Gene3D" id="3.40.50.12500">
    <property type="match status" value="1"/>
</dbReference>
<organism evidence="1 2">
    <name type="scientific">Streptomyces hyaluromycini</name>
    <dbReference type="NCBI Taxonomy" id="1377993"/>
    <lineage>
        <taxon>Bacteria</taxon>
        <taxon>Bacillati</taxon>
        <taxon>Actinomycetota</taxon>
        <taxon>Actinomycetes</taxon>
        <taxon>Kitasatosporales</taxon>
        <taxon>Streptomycetaceae</taxon>
        <taxon>Streptomyces</taxon>
    </lineage>
</organism>
<dbReference type="RefSeq" id="WP_350778600.1">
    <property type="nucleotide sequence ID" value="NZ_JBEPEK010000040.1"/>
</dbReference>
<gene>
    <name evidence="1" type="ORF">ABT404_08040</name>
</gene>
<proteinExistence type="predicted"/>
<dbReference type="InterPro" id="IPR026286">
    <property type="entry name" value="MaiA/AMDase"/>
</dbReference>
<evidence type="ECO:0000313" key="2">
    <source>
        <dbReference type="Proteomes" id="UP001474181"/>
    </source>
</evidence>
<dbReference type="PANTHER" id="PTHR40267:SF1">
    <property type="entry name" value="BLR3294 PROTEIN"/>
    <property type="match status" value="1"/>
</dbReference>
<dbReference type="PIRSF" id="PIRSF015736">
    <property type="entry name" value="MI"/>
    <property type="match status" value="1"/>
</dbReference>
<accession>A0ABV1WRH7</accession>
<comment type="caution">
    <text evidence="1">The sequence shown here is derived from an EMBL/GenBank/DDBJ whole genome shotgun (WGS) entry which is preliminary data.</text>
</comment>